<proteinExistence type="predicted"/>
<comment type="caution">
    <text evidence="1">The sequence shown here is derived from an EMBL/GenBank/DDBJ whole genome shotgun (WGS) entry which is preliminary data.</text>
</comment>
<gene>
    <name evidence="1" type="ORF">L6164_023609</name>
</gene>
<protein>
    <submittedName>
        <fullName evidence="1">Uncharacterized protein</fullName>
    </submittedName>
</protein>
<accession>A0ACB9MIR8</accession>
<sequence length="153" mass="16471">MRSLLSSSKLLFATAKGFLGSTKQIGQWGRSYSLIPGVIEHSCSGPIIDDTARVDVGRLHFFESDNPSKPEPIRYMYPPGEAVPAGLAIYDTMEYIHFINKTCLGEAASMGSVILVADANGERSSLPSATTMTRRLSGGYSEQATDMAIPGKH</sequence>
<evidence type="ECO:0000313" key="2">
    <source>
        <dbReference type="Proteomes" id="UP000828941"/>
    </source>
</evidence>
<keyword evidence="2" id="KW-1185">Reference proteome</keyword>
<name>A0ACB9MIR8_BAUVA</name>
<dbReference type="Proteomes" id="UP000828941">
    <property type="component" value="Chromosome 9"/>
</dbReference>
<organism evidence="1 2">
    <name type="scientific">Bauhinia variegata</name>
    <name type="common">Purple orchid tree</name>
    <name type="synonym">Phanera variegata</name>
    <dbReference type="NCBI Taxonomy" id="167791"/>
    <lineage>
        <taxon>Eukaryota</taxon>
        <taxon>Viridiplantae</taxon>
        <taxon>Streptophyta</taxon>
        <taxon>Embryophyta</taxon>
        <taxon>Tracheophyta</taxon>
        <taxon>Spermatophyta</taxon>
        <taxon>Magnoliopsida</taxon>
        <taxon>eudicotyledons</taxon>
        <taxon>Gunneridae</taxon>
        <taxon>Pentapetalae</taxon>
        <taxon>rosids</taxon>
        <taxon>fabids</taxon>
        <taxon>Fabales</taxon>
        <taxon>Fabaceae</taxon>
        <taxon>Cercidoideae</taxon>
        <taxon>Cercideae</taxon>
        <taxon>Bauhiniinae</taxon>
        <taxon>Bauhinia</taxon>
    </lineage>
</organism>
<reference evidence="1 2" key="1">
    <citation type="journal article" date="2022" name="DNA Res.">
        <title>Chromosomal-level genome assembly of the orchid tree Bauhinia variegata (Leguminosae; Cercidoideae) supports the allotetraploid origin hypothesis of Bauhinia.</title>
        <authorList>
            <person name="Zhong Y."/>
            <person name="Chen Y."/>
            <person name="Zheng D."/>
            <person name="Pang J."/>
            <person name="Liu Y."/>
            <person name="Luo S."/>
            <person name="Meng S."/>
            <person name="Qian L."/>
            <person name="Wei D."/>
            <person name="Dai S."/>
            <person name="Zhou R."/>
        </authorList>
    </citation>
    <scope>NUCLEOTIDE SEQUENCE [LARGE SCALE GENOMIC DNA]</scope>
    <source>
        <strain evidence="1">BV-YZ2020</strain>
    </source>
</reference>
<evidence type="ECO:0000313" key="1">
    <source>
        <dbReference type="EMBL" id="KAI4324042.1"/>
    </source>
</evidence>
<dbReference type="EMBL" id="CM039434">
    <property type="protein sequence ID" value="KAI4324042.1"/>
    <property type="molecule type" value="Genomic_DNA"/>
</dbReference>